<organism evidence="6 7">
    <name type="scientific">Podospora fimiseda</name>
    <dbReference type="NCBI Taxonomy" id="252190"/>
    <lineage>
        <taxon>Eukaryota</taxon>
        <taxon>Fungi</taxon>
        <taxon>Dikarya</taxon>
        <taxon>Ascomycota</taxon>
        <taxon>Pezizomycotina</taxon>
        <taxon>Sordariomycetes</taxon>
        <taxon>Sordariomycetidae</taxon>
        <taxon>Sordariales</taxon>
        <taxon>Podosporaceae</taxon>
        <taxon>Podospora</taxon>
    </lineage>
</organism>
<evidence type="ECO:0000313" key="7">
    <source>
        <dbReference type="Proteomes" id="UP001301958"/>
    </source>
</evidence>
<feature type="compositionally biased region" description="Basic and acidic residues" evidence="4">
    <location>
        <begin position="1"/>
        <end position="11"/>
    </location>
</feature>
<dbReference type="SMART" id="SM00906">
    <property type="entry name" value="Fungal_trans"/>
    <property type="match status" value="1"/>
</dbReference>
<sequence length="812" mass="90762">MAAEQPHEKHQPPSPPRLPVPGPGPGLEPSVMKLTRGHSCVLCQQRKVRCDKQKPCANCIKANVECRVVPPQPPRRRKKKPHERDLIERLRKYEQLMSQAGLNFEPIAHELKPSDNGDDVADLEQDLSGLKTSPSSTADHVSPPEQTNDKSKWYNTYYREYRALDDESSDSDYEGPTLHHAYDTMFENNDGFPFVVGGSVSSVTNSHPPAIQIFQLWQIYISNVNPLLGILHVPTLQAQIISAGAALNKITRPMEALMFAIYFAAITSMSDEEVQSQFAEDKTILLNKFHTATQQALVNAGFMRSTDIMALQALFLYLLCVRQYVDPRSLFCLIGLAIRIATRLGIHRDGSQYSLSPFDAELRRRLWWQLVIFDKRVAEITGSTITALTTCDSDCRPPLNINDTDLNIHAKDSPLPSPGPTEQLFVLTRIELTVASTTGQANAPIRHPMATSPGGKTVVNNTRVQYSPSPSSPDVVTHVANQTLPHDLASFMSHMDHHYLRHCDSKIPLHLFTLLMTQQALSKLRVIDFLSRSRLSDNMDPNERHQVFIEAIRTVEFDNVIQSQEALQCYRWYTYQHFPFPAYIFLISELRTRTTGDLCERAWSAMIENHERRGLLRRNFRSPLHIAFGHFFVKAWDARYQAELQLGRSLPTPNVVTVLRNSSSKYKRSAPPAQEPQINGRSDPGPSKAPQIAGPTVSVPPPQPMAGHHSGLPLASMNMYPSGKPVSEPTPVPPARMTSGPTAPGQNLLIDDTAMFNNFDNMGQVFPSGPGQTAAGMQEDFGQVDWNYLLQYGSYGGFNPNYYQHGNGTGNQ</sequence>
<accession>A0AAN7GWY4</accession>
<keyword evidence="7" id="KW-1185">Reference proteome</keyword>
<evidence type="ECO:0000256" key="3">
    <source>
        <dbReference type="ARBA" id="ARBA00023242"/>
    </source>
</evidence>
<reference evidence="6" key="2">
    <citation type="submission" date="2023-05" db="EMBL/GenBank/DDBJ databases">
        <authorList>
            <consortium name="Lawrence Berkeley National Laboratory"/>
            <person name="Steindorff A."/>
            <person name="Hensen N."/>
            <person name="Bonometti L."/>
            <person name="Westerberg I."/>
            <person name="Brannstrom I.O."/>
            <person name="Guillou S."/>
            <person name="Cros-Aarteil S."/>
            <person name="Calhoun S."/>
            <person name="Haridas S."/>
            <person name="Kuo A."/>
            <person name="Mondo S."/>
            <person name="Pangilinan J."/>
            <person name="Riley R."/>
            <person name="Labutti K."/>
            <person name="Andreopoulos B."/>
            <person name="Lipzen A."/>
            <person name="Chen C."/>
            <person name="Yanf M."/>
            <person name="Daum C."/>
            <person name="Ng V."/>
            <person name="Clum A."/>
            <person name="Ohm R."/>
            <person name="Martin F."/>
            <person name="Silar P."/>
            <person name="Natvig D."/>
            <person name="Lalanne C."/>
            <person name="Gautier V."/>
            <person name="Ament-Velasquez S.L."/>
            <person name="Kruys A."/>
            <person name="Hutchinson M.I."/>
            <person name="Powell A.J."/>
            <person name="Barry K."/>
            <person name="Miller A.N."/>
            <person name="Grigoriev I.V."/>
            <person name="Debuchy R."/>
            <person name="Gladieux P."/>
            <person name="Thoren M.H."/>
            <person name="Johannesson H."/>
        </authorList>
    </citation>
    <scope>NUCLEOTIDE SEQUENCE</scope>
    <source>
        <strain evidence="6">CBS 990.96</strain>
    </source>
</reference>
<protein>
    <submittedName>
        <fullName evidence="6">Transcriptional regulatory protein</fullName>
    </submittedName>
</protein>
<evidence type="ECO:0000313" key="6">
    <source>
        <dbReference type="EMBL" id="KAK4226352.1"/>
    </source>
</evidence>
<dbReference type="GO" id="GO:0006351">
    <property type="term" value="P:DNA-templated transcription"/>
    <property type="evidence" value="ECO:0007669"/>
    <property type="project" value="InterPro"/>
</dbReference>
<feature type="region of interest" description="Disordered" evidence="4">
    <location>
        <begin position="128"/>
        <end position="149"/>
    </location>
</feature>
<reference evidence="6" key="1">
    <citation type="journal article" date="2023" name="Mol. Phylogenet. Evol.">
        <title>Genome-scale phylogeny and comparative genomics of the fungal order Sordariales.</title>
        <authorList>
            <person name="Hensen N."/>
            <person name="Bonometti L."/>
            <person name="Westerberg I."/>
            <person name="Brannstrom I.O."/>
            <person name="Guillou S."/>
            <person name="Cros-Aarteil S."/>
            <person name="Calhoun S."/>
            <person name="Haridas S."/>
            <person name="Kuo A."/>
            <person name="Mondo S."/>
            <person name="Pangilinan J."/>
            <person name="Riley R."/>
            <person name="LaButti K."/>
            <person name="Andreopoulos B."/>
            <person name="Lipzen A."/>
            <person name="Chen C."/>
            <person name="Yan M."/>
            <person name="Daum C."/>
            <person name="Ng V."/>
            <person name="Clum A."/>
            <person name="Steindorff A."/>
            <person name="Ohm R.A."/>
            <person name="Martin F."/>
            <person name="Silar P."/>
            <person name="Natvig D.O."/>
            <person name="Lalanne C."/>
            <person name="Gautier V."/>
            <person name="Ament-Velasquez S.L."/>
            <person name="Kruys A."/>
            <person name="Hutchinson M.I."/>
            <person name="Powell A.J."/>
            <person name="Barry K."/>
            <person name="Miller A.N."/>
            <person name="Grigoriev I.V."/>
            <person name="Debuchy R."/>
            <person name="Gladieux P."/>
            <person name="Hiltunen Thoren M."/>
            <person name="Johannesson H."/>
        </authorList>
    </citation>
    <scope>NUCLEOTIDE SEQUENCE</scope>
    <source>
        <strain evidence="6">CBS 990.96</strain>
    </source>
</reference>
<name>A0AAN7GWY4_9PEZI</name>
<feature type="region of interest" description="Disordered" evidence="4">
    <location>
        <begin position="661"/>
        <end position="747"/>
    </location>
</feature>
<dbReference type="Proteomes" id="UP001301958">
    <property type="component" value="Unassembled WGS sequence"/>
</dbReference>
<feature type="compositionally biased region" description="Pro residues" evidence="4">
    <location>
        <begin position="12"/>
        <end position="26"/>
    </location>
</feature>
<feature type="compositionally biased region" description="Polar residues" evidence="4">
    <location>
        <begin position="130"/>
        <end position="139"/>
    </location>
</feature>
<dbReference type="GO" id="GO:0003677">
    <property type="term" value="F:DNA binding"/>
    <property type="evidence" value="ECO:0007669"/>
    <property type="project" value="InterPro"/>
</dbReference>
<feature type="domain" description="Zn(2)-C6 fungal-type" evidence="5">
    <location>
        <begin position="39"/>
        <end position="68"/>
    </location>
</feature>
<evidence type="ECO:0000259" key="5">
    <source>
        <dbReference type="PROSITE" id="PS50048"/>
    </source>
</evidence>
<proteinExistence type="predicted"/>
<dbReference type="CDD" id="cd12148">
    <property type="entry name" value="fungal_TF_MHR"/>
    <property type="match status" value="1"/>
</dbReference>
<dbReference type="PROSITE" id="PS50048">
    <property type="entry name" value="ZN2_CY6_FUNGAL_2"/>
    <property type="match status" value="1"/>
</dbReference>
<dbReference type="InterPro" id="IPR050613">
    <property type="entry name" value="Sec_Metabolite_Reg"/>
</dbReference>
<dbReference type="SUPFAM" id="SSF57701">
    <property type="entry name" value="Zn2/Cys6 DNA-binding domain"/>
    <property type="match status" value="1"/>
</dbReference>
<dbReference type="AlphaFoldDB" id="A0AAN7GWY4"/>
<dbReference type="GO" id="GO:0005634">
    <property type="term" value="C:nucleus"/>
    <property type="evidence" value="ECO:0007669"/>
    <property type="project" value="UniProtKB-SubCell"/>
</dbReference>
<dbReference type="Pfam" id="PF00172">
    <property type="entry name" value="Zn_clus"/>
    <property type="match status" value="1"/>
</dbReference>
<evidence type="ECO:0000256" key="2">
    <source>
        <dbReference type="ARBA" id="ARBA00022723"/>
    </source>
</evidence>
<dbReference type="InterPro" id="IPR001138">
    <property type="entry name" value="Zn2Cys6_DnaBD"/>
</dbReference>
<feature type="region of interest" description="Disordered" evidence="4">
    <location>
        <begin position="1"/>
        <end position="31"/>
    </location>
</feature>
<dbReference type="Gene3D" id="4.10.240.10">
    <property type="entry name" value="Zn(2)-C6 fungal-type DNA-binding domain"/>
    <property type="match status" value="1"/>
</dbReference>
<gene>
    <name evidence="6" type="ORF">QBC38DRAFT_231998</name>
</gene>
<evidence type="ECO:0000256" key="1">
    <source>
        <dbReference type="ARBA" id="ARBA00004123"/>
    </source>
</evidence>
<keyword evidence="3" id="KW-0539">Nucleus</keyword>
<dbReference type="InterPro" id="IPR036864">
    <property type="entry name" value="Zn2-C6_fun-type_DNA-bd_sf"/>
</dbReference>
<dbReference type="EMBL" id="MU865349">
    <property type="protein sequence ID" value="KAK4226352.1"/>
    <property type="molecule type" value="Genomic_DNA"/>
</dbReference>
<dbReference type="CDD" id="cd00067">
    <property type="entry name" value="GAL4"/>
    <property type="match status" value="1"/>
</dbReference>
<dbReference type="InterPro" id="IPR007219">
    <property type="entry name" value="XnlR_reg_dom"/>
</dbReference>
<comment type="caution">
    <text evidence="6">The sequence shown here is derived from an EMBL/GenBank/DDBJ whole genome shotgun (WGS) entry which is preliminary data.</text>
</comment>
<dbReference type="SMART" id="SM00066">
    <property type="entry name" value="GAL4"/>
    <property type="match status" value="1"/>
</dbReference>
<dbReference type="Pfam" id="PF04082">
    <property type="entry name" value="Fungal_trans"/>
    <property type="match status" value="1"/>
</dbReference>
<dbReference type="PANTHER" id="PTHR31001">
    <property type="entry name" value="UNCHARACTERIZED TRANSCRIPTIONAL REGULATORY PROTEIN"/>
    <property type="match status" value="1"/>
</dbReference>
<dbReference type="GO" id="GO:0008270">
    <property type="term" value="F:zinc ion binding"/>
    <property type="evidence" value="ECO:0007669"/>
    <property type="project" value="InterPro"/>
</dbReference>
<keyword evidence="2" id="KW-0479">Metal-binding</keyword>
<dbReference type="GO" id="GO:0000981">
    <property type="term" value="F:DNA-binding transcription factor activity, RNA polymerase II-specific"/>
    <property type="evidence" value="ECO:0007669"/>
    <property type="project" value="InterPro"/>
</dbReference>
<comment type="subcellular location">
    <subcellularLocation>
        <location evidence="1">Nucleus</location>
    </subcellularLocation>
</comment>
<evidence type="ECO:0000256" key="4">
    <source>
        <dbReference type="SAM" id="MobiDB-lite"/>
    </source>
</evidence>
<dbReference type="PANTHER" id="PTHR31001:SF45">
    <property type="entry name" value="ZN(II)2CYS6 TRANSCRIPTION FACTOR (EUROFUNG)"/>
    <property type="match status" value="1"/>
</dbReference>